<dbReference type="VEuPathDB" id="FungiDB:PV10_01731"/>
<feature type="compositionally biased region" description="Polar residues" evidence="1">
    <location>
        <begin position="83"/>
        <end position="92"/>
    </location>
</feature>
<dbReference type="AlphaFoldDB" id="A0A438NJJ6"/>
<feature type="region of interest" description="Disordered" evidence="1">
    <location>
        <begin position="368"/>
        <end position="399"/>
    </location>
</feature>
<feature type="region of interest" description="Disordered" evidence="1">
    <location>
        <begin position="314"/>
        <end position="337"/>
    </location>
</feature>
<dbReference type="EMBL" id="NAJM01000001">
    <property type="protein sequence ID" value="RVX75895.1"/>
    <property type="molecule type" value="Genomic_DNA"/>
</dbReference>
<gene>
    <name evidence="2" type="ORF">B0A52_00252</name>
</gene>
<dbReference type="Proteomes" id="UP000288859">
    <property type="component" value="Unassembled WGS sequence"/>
</dbReference>
<protein>
    <submittedName>
        <fullName evidence="2">Uncharacterized protein</fullName>
    </submittedName>
</protein>
<evidence type="ECO:0000313" key="2">
    <source>
        <dbReference type="EMBL" id="RVX75895.1"/>
    </source>
</evidence>
<name>A0A438NJJ6_EXOME</name>
<feature type="region of interest" description="Disordered" evidence="1">
    <location>
        <begin position="53"/>
        <end position="124"/>
    </location>
</feature>
<feature type="region of interest" description="Disordered" evidence="1">
    <location>
        <begin position="449"/>
        <end position="473"/>
    </location>
</feature>
<dbReference type="InterPro" id="IPR025204">
    <property type="entry name" value="CENP-L"/>
</dbReference>
<feature type="compositionally biased region" description="Basic and acidic residues" evidence="1">
    <location>
        <begin position="449"/>
        <end position="459"/>
    </location>
</feature>
<feature type="compositionally biased region" description="Basic and acidic residues" evidence="1">
    <location>
        <begin position="61"/>
        <end position="77"/>
    </location>
</feature>
<reference evidence="2 3" key="1">
    <citation type="submission" date="2017-03" db="EMBL/GenBank/DDBJ databases">
        <title>Genomes of endolithic fungi from Antarctica.</title>
        <authorList>
            <person name="Coleine C."/>
            <person name="Masonjones S."/>
            <person name="Stajich J.E."/>
        </authorList>
    </citation>
    <scope>NUCLEOTIDE SEQUENCE [LARGE SCALE GENOMIC DNA]</scope>
    <source>
        <strain evidence="2 3">CCFEE 6314</strain>
    </source>
</reference>
<evidence type="ECO:0000256" key="1">
    <source>
        <dbReference type="SAM" id="MobiDB-lite"/>
    </source>
</evidence>
<comment type="caution">
    <text evidence="2">The sequence shown here is derived from an EMBL/GenBank/DDBJ whole genome shotgun (WGS) entry which is preliminary data.</text>
</comment>
<evidence type="ECO:0000313" key="3">
    <source>
        <dbReference type="Proteomes" id="UP000288859"/>
    </source>
</evidence>
<organism evidence="2 3">
    <name type="scientific">Exophiala mesophila</name>
    <name type="common">Black yeast-like fungus</name>
    <dbReference type="NCBI Taxonomy" id="212818"/>
    <lineage>
        <taxon>Eukaryota</taxon>
        <taxon>Fungi</taxon>
        <taxon>Dikarya</taxon>
        <taxon>Ascomycota</taxon>
        <taxon>Pezizomycotina</taxon>
        <taxon>Eurotiomycetes</taxon>
        <taxon>Chaetothyriomycetidae</taxon>
        <taxon>Chaetothyriales</taxon>
        <taxon>Herpotrichiellaceae</taxon>
        <taxon>Exophiala</taxon>
    </lineage>
</organism>
<dbReference type="OrthoDB" id="8864979at2759"/>
<proteinExistence type="predicted"/>
<dbReference type="Pfam" id="PF13092">
    <property type="entry name" value="CENP-L"/>
    <property type="match status" value="1"/>
</dbReference>
<sequence length="493" mass="55463">MDNLLYDTSWNLYTISSPTTELLALLNPSTPLTNTAVSDNTETLEKHTYAFRQSLARKRPRYEEQEEKDKIDSEEMRKKPRQKQQPNSSAKTGQKRKYGGGGGGLLRGDVYHDADDDDDNDSTREFLTGTVINMIYDKTTYRFVLLTTTTTTTSPLDSRSTTKKARTTRLSPRNRIGSHNQDLQSVTNTNTNTKTILLLAKCNPSTYKSLTTYLDTTFSIPDTCITPLKPSAQFLQYTLETYISSTYKELTRHGYDNDDEGDSGDKSLRTPLRSANFKSIFGSLHMTISFAPPVAPKLKSLDVELPSETLLIALNEKHNQNRRDDSDGDGDGDDDNKIDRQVTTVVAQWIENRTGLKLPLTQQKAMTIEENKSHDDVGKENRTPDFHEEDTAEKQPSKEVVAADETNTTTNSPLPTVPPMRLSRIMSAAYAISSEGRLKFSAKAMEMCEHDQDNSGHDPDESDDIHDENNLVRRANDTLLREMLREAGRQNAE</sequence>
<feature type="compositionally biased region" description="Basic and acidic residues" evidence="1">
    <location>
        <begin position="368"/>
        <end position="386"/>
    </location>
</feature>
<accession>A0A438NJJ6</accession>
<feature type="compositionally biased region" description="Basic and acidic residues" evidence="1">
    <location>
        <begin position="315"/>
        <end position="325"/>
    </location>
</feature>